<dbReference type="SUPFAM" id="SSF54518">
    <property type="entry name" value="Tubby C-terminal domain-like"/>
    <property type="match status" value="1"/>
</dbReference>
<gene>
    <name evidence="1" type="ORF">AKO1_003007</name>
</gene>
<organism evidence="1 2">
    <name type="scientific">Acrasis kona</name>
    <dbReference type="NCBI Taxonomy" id="1008807"/>
    <lineage>
        <taxon>Eukaryota</taxon>
        <taxon>Discoba</taxon>
        <taxon>Heterolobosea</taxon>
        <taxon>Tetramitia</taxon>
        <taxon>Eutetramitia</taxon>
        <taxon>Acrasidae</taxon>
        <taxon>Acrasis</taxon>
    </lineage>
</organism>
<dbReference type="Proteomes" id="UP001431209">
    <property type="component" value="Unassembled WGS sequence"/>
</dbReference>
<comment type="caution">
    <text evidence="1">The sequence shown here is derived from an EMBL/GenBank/DDBJ whole genome shotgun (WGS) entry which is preliminary data.</text>
</comment>
<name>A0AAW2ZPE7_9EUKA</name>
<reference evidence="1 2" key="1">
    <citation type="submission" date="2024-03" db="EMBL/GenBank/DDBJ databases">
        <title>The Acrasis kona genome and developmental transcriptomes reveal deep origins of eukaryotic multicellular pathways.</title>
        <authorList>
            <person name="Sheikh S."/>
            <person name="Fu C.-J."/>
            <person name="Brown M.W."/>
            <person name="Baldauf S.L."/>
        </authorList>
    </citation>
    <scope>NUCLEOTIDE SEQUENCE [LARGE SCALE GENOMIC DNA]</scope>
    <source>
        <strain evidence="1 2">ATCC MYA-3509</strain>
    </source>
</reference>
<dbReference type="InterPro" id="IPR025659">
    <property type="entry name" value="Tubby-like_C"/>
</dbReference>
<keyword evidence="2" id="KW-1185">Reference proteome</keyword>
<proteinExistence type="predicted"/>
<protein>
    <submittedName>
        <fullName evidence="1">AMA1</fullName>
    </submittedName>
</protein>
<dbReference type="AlphaFoldDB" id="A0AAW2ZPE7"/>
<dbReference type="Pfam" id="PF04525">
    <property type="entry name" value="LOR"/>
    <property type="match status" value="1"/>
</dbReference>
<evidence type="ECO:0000313" key="1">
    <source>
        <dbReference type="EMBL" id="KAL0490537.1"/>
    </source>
</evidence>
<accession>A0AAW2ZPE7</accession>
<dbReference type="InterPro" id="IPR007612">
    <property type="entry name" value="LOR"/>
</dbReference>
<evidence type="ECO:0000313" key="2">
    <source>
        <dbReference type="Proteomes" id="UP001431209"/>
    </source>
</evidence>
<dbReference type="EMBL" id="JAOPGA020001692">
    <property type="protein sequence ID" value="KAL0490537.1"/>
    <property type="molecule type" value="Genomic_DNA"/>
</dbReference>
<sequence length="192" mass="22147">MPRHNLNDFEEDIYNNNHNETEFDEINYGHNNDDNYNQPDNNLHENYDIRLGTNRKLTFYDEDGKPKYRLFVDPSTATIKVVDQNDHEVSTIKKALVSFHPKFTITQSGVKLATCTKRFKPIKQSKFNYQDLNGNIFKIKGNVLSHFSLTKNNQSQVATLENIGQGNYHATIESQSRDFTHVLTLLAICMCG</sequence>